<keyword evidence="3" id="KW-1185">Reference proteome</keyword>
<dbReference type="AlphaFoldDB" id="A0AAD9S5U1"/>
<dbReference type="SUPFAM" id="SSF51338">
    <property type="entry name" value="Composite domain of metallo-dependent hydrolases"/>
    <property type="match status" value="1"/>
</dbReference>
<gene>
    <name evidence="2" type="ORF">N8I77_012232</name>
</gene>
<sequence>MIIEPGSETLLTNGKIFQASSSGGAGKDQQATFASSLLIGADGIIRHIGTSSGQHEEEIITAARANGAKVHDLEGKTVLPGFFDGHLHLLLLGMSLQKVDLGPCKNLDDIRETIKAYAESHPDVPRIMCKSWMHTQTPDGVDHSLLDDLDPRPIFVDTKDLHGCWCNQAAIDELDKGLGIGTMPDPPGGTIHRDADGKPTGFFEEAVVFTIIWPFISRISTVEERAAAMETAIEVYNAAGYVGLIDMAMDQNSWESLLALKARRPDLPMRIAAYWLIRPADEEDCLKQVDYVIEMAHKYNATTSPDLKVVGIKLVCDGIVDACTAALSEPYTHTGSMTDPVWTKPMLLPVVRKADQAGLQVALHAIGDLTVRNAVDTIEACAAPERRPRIEHLELTSPDDAARLGKLGITASVQPVHSDPAILRAWPRLIGEHRCGRAFAYREFADGGAMLALGSDAPTAPHSLPANCYVATNRRSAREPKLETVVNGEFALGLCESVVAGTEGSARSCFMEDVTGKLEKGMKADLAVLDMQWDKKQMLSARVTQTWFAGEKVFDEEAK</sequence>
<dbReference type="Gene3D" id="3.20.20.140">
    <property type="entry name" value="Metal-dependent hydrolases"/>
    <property type="match status" value="1"/>
</dbReference>
<dbReference type="InterPro" id="IPR032466">
    <property type="entry name" value="Metal_Hydrolase"/>
</dbReference>
<evidence type="ECO:0000259" key="1">
    <source>
        <dbReference type="Pfam" id="PF07969"/>
    </source>
</evidence>
<dbReference type="InterPro" id="IPR013108">
    <property type="entry name" value="Amidohydro_3"/>
</dbReference>
<reference evidence="2" key="1">
    <citation type="submission" date="2023-06" db="EMBL/GenBank/DDBJ databases">
        <authorList>
            <person name="Noh H."/>
        </authorList>
    </citation>
    <scope>NUCLEOTIDE SEQUENCE</scope>
    <source>
        <strain evidence="2">DUCC20226</strain>
    </source>
</reference>
<evidence type="ECO:0000313" key="3">
    <source>
        <dbReference type="Proteomes" id="UP001265746"/>
    </source>
</evidence>
<accession>A0AAD9S5U1</accession>
<dbReference type="Gene3D" id="2.30.40.10">
    <property type="entry name" value="Urease, subunit C, domain 1"/>
    <property type="match status" value="1"/>
</dbReference>
<name>A0AAD9S5U1_PHOAM</name>
<dbReference type="Pfam" id="PF07969">
    <property type="entry name" value="Amidohydro_3"/>
    <property type="match status" value="1"/>
</dbReference>
<proteinExistence type="predicted"/>
<dbReference type="InterPro" id="IPR033932">
    <property type="entry name" value="YtcJ-like"/>
</dbReference>
<dbReference type="EMBL" id="JAUJFL010000008">
    <property type="protein sequence ID" value="KAK2598849.1"/>
    <property type="molecule type" value="Genomic_DNA"/>
</dbReference>
<dbReference type="Gene3D" id="3.10.310.70">
    <property type="match status" value="1"/>
</dbReference>
<protein>
    <recommendedName>
        <fullName evidence="1">Amidohydrolase 3 domain-containing protein</fullName>
    </recommendedName>
</protein>
<dbReference type="InterPro" id="IPR011059">
    <property type="entry name" value="Metal-dep_hydrolase_composite"/>
</dbReference>
<comment type="caution">
    <text evidence="2">The sequence shown here is derived from an EMBL/GenBank/DDBJ whole genome shotgun (WGS) entry which is preliminary data.</text>
</comment>
<organism evidence="2 3">
    <name type="scientific">Phomopsis amygdali</name>
    <name type="common">Fusicoccum amygdali</name>
    <dbReference type="NCBI Taxonomy" id="1214568"/>
    <lineage>
        <taxon>Eukaryota</taxon>
        <taxon>Fungi</taxon>
        <taxon>Dikarya</taxon>
        <taxon>Ascomycota</taxon>
        <taxon>Pezizomycotina</taxon>
        <taxon>Sordariomycetes</taxon>
        <taxon>Sordariomycetidae</taxon>
        <taxon>Diaporthales</taxon>
        <taxon>Diaporthaceae</taxon>
        <taxon>Diaporthe</taxon>
    </lineage>
</organism>
<dbReference type="SUPFAM" id="SSF51556">
    <property type="entry name" value="Metallo-dependent hydrolases"/>
    <property type="match status" value="1"/>
</dbReference>
<feature type="domain" description="Amidohydrolase 3" evidence="1">
    <location>
        <begin position="70"/>
        <end position="554"/>
    </location>
</feature>
<dbReference type="GO" id="GO:0016810">
    <property type="term" value="F:hydrolase activity, acting on carbon-nitrogen (but not peptide) bonds"/>
    <property type="evidence" value="ECO:0007669"/>
    <property type="project" value="InterPro"/>
</dbReference>
<dbReference type="CDD" id="cd01300">
    <property type="entry name" value="YtcJ_like"/>
    <property type="match status" value="1"/>
</dbReference>
<evidence type="ECO:0000313" key="2">
    <source>
        <dbReference type="EMBL" id="KAK2598849.1"/>
    </source>
</evidence>
<dbReference type="PANTHER" id="PTHR22642:SF20">
    <property type="entry name" value="AMIDOHYDROLASE 3 DOMAIN-CONTAINING PROTEIN"/>
    <property type="match status" value="1"/>
</dbReference>
<dbReference type="PANTHER" id="PTHR22642">
    <property type="entry name" value="IMIDAZOLONEPROPIONASE"/>
    <property type="match status" value="1"/>
</dbReference>
<dbReference type="Proteomes" id="UP001265746">
    <property type="component" value="Unassembled WGS sequence"/>
</dbReference>